<dbReference type="Pfam" id="PF03583">
    <property type="entry name" value="LIP"/>
    <property type="match status" value="1"/>
</dbReference>
<evidence type="ECO:0000313" key="3">
    <source>
        <dbReference type="Proteomes" id="UP000549695"/>
    </source>
</evidence>
<dbReference type="GO" id="GO:0016042">
    <property type="term" value="P:lipid catabolic process"/>
    <property type="evidence" value="ECO:0007669"/>
    <property type="project" value="InterPro"/>
</dbReference>
<dbReference type="GeneID" id="98053813"/>
<dbReference type="InterPro" id="IPR005152">
    <property type="entry name" value="Lipase_secreted"/>
</dbReference>
<dbReference type="PANTHER" id="PTHR34853:SF1">
    <property type="entry name" value="LIPASE 5"/>
    <property type="match status" value="1"/>
</dbReference>
<proteinExistence type="predicted"/>
<evidence type="ECO:0000256" key="1">
    <source>
        <dbReference type="SAM" id="SignalP"/>
    </source>
</evidence>
<organism evidence="2 3">
    <name type="scientific">Pseudonocardia alni</name>
    <name type="common">Amycolata alni</name>
    <dbReference type="NCBI Taxonomy" id="33907"/>
    <lineage>
        <taxon>Bacteria</taxon>
        <taxon>Bacillati</taxon>
        <taxon>Actinomycetota</taxon>
        <taxon>Actinomycetes</taxon>
        <taxon>Pseudonocardiales</taxon>
        <taxon>Pseudonocardiaceae</taxon>
        <taxon>Pseudonocardia</taxon>
    </lineage>
</organism>
<keyword evidence="3" id="KW-1185">Reference proteome</keyword>
<dbReference type="Proteomes" id="UP000549695">
    <property type="component" value="Unassembled WGS sequence"/>
</dbReference>
<dbReference type="AlphaFoldDB" id="A0A852WC18"/>
<comment type="caution">
    <text evidence="2">The sequence shown here is derived from an EMBL/GenBank/DDBJ whole genome shotgun (WGS) entry which is preliminary data.</text>
</comment>
<dbReference type="PIRSF" id="PIRSF029171">
    <property type="entry name" value="Esterase_LipA"/>
    <property type="match status" value="1"/>
</dbReference>
<dbReference type="Gene3D" id="1.10.260.130">
    <property type="match status" value="1"/>
</dbReference>
<dbReference type="GO" id="GO:0004806">
    <property type="term" value="F:triacylglycerol lipase activity"/>
    <property type="evidence" value="ECO:0007669"/>
    <property type="project" value="InterPro"/>
</dbReference>
<feature type="chain" id="PRO_5032278685" evidence="1">
    <location>
        <begin position="29"/>
        <end position="389"/>
    </location>
</feature>
<feature type="signal peptide" evidence="1">
    <location>
        <begin position="1"/>
        <end position="28"/>
    </location>
</feature>
<dbReference type="PANTHER" id="PTHR34853">
    <property type="match status" value="1"/>
</dbReference>
<dbReference type="SUPFAM" id="SSF53474">
    <property type="entry name" value="alpha/beta-Hydrolases"/>
    <property type="match status" value="1"/>
</dbReference>
<dbReference type="EMBL" id="JACCCZ010000001">
    <property type="protein sequence ID" value="NYG03835.1"/>
    <property type="molecule type" value="Genomic_DNA"/>
</dbReference>
<dbReference type="InterPro" id="IPR029058">
    <property type="entry name" value="AB_hydrolase_fold"/>
</dbReference>
<protein>
    <submittedName>
        <fullName evidence="2">Pimeloyl-ACP methyl ester carboxylesterase</fullName>
    </submittedName>
</protein>
<dbReference type="RefSeq" id="WP_179761928.1">
    <property type="nucleotide sequence ID" value="NZ_BAAAJZ010000003.1"/>
</dbReference>
<sequence>MRTRLRATVVAGVVAVVAAVVAVPQALASPDGPGGEGAPGDVVSAERVLTPTVPAATATRILYRSLDTDDRPVTVSGIVLTPLVPAPGPTRVVGFAAGTQGLADRCAPSRQLQAGTEYEAPAIGALLTSGYTVAVTDYEGLGTPGEHTYVNRAAQAHALLDVARAAQRAGVGVPEDAPTALYGYSQGGGASAAAVELAPEYAPELDLVGAYAGAPPADLRATGRALDGGPSVALLGYAVSGFDAAYPDLGVQDLLNDRGRQVVAELREQCTQDSALRYPGLRSETLSADGRPISAFLDEEPFASRVDEQLIGRRTPGAPVLIVHSVADDIVPFGQGEELAERWCARGADVEFRPSPVPGHLGGYPDGQTRALAFLQARFADLPTTPTCG</sequence>
<reference evidence="2 3" key="1">
    <citation type="submission" date="2020-07" db="EMBL/GenBank/DDBJ databases">
        <title>Sequencing the genomes of 1000 actinobacteria strains.</title>
        <authorList>
            <person name="Klenk H.-P."/>
        </authorList>
    </citation>
    <scope>NUCLEOTIDE SEQUENCE [LARGE SCALE GENOMIC DNA]</scope>
    <source>
        <strain evidence="2 3">DSM 44749</strain>
    </source>
</reference>
<gene>
    <name evidence="2" type="ORF">HDA37_004120</name>
</gene>
<dbReference type="Gene3D" id="3.40.50.1820">
    <property type="entry name" value="alpha/beta hydrolase"/>
    <property type="match status" value="1"/>
</dbReference>
<evidence type="ECO:0000313" key="2">
    <source>
        <dbReference type="EMBL" id="NYG03835.1"/>
    </source>
</evidence>
<keyword evidence="1" id="KW-0732">Signal</keyword>
<name>A0A852WC18_PSEA5</name>
<accession>A0A852WC18</accession>